<name>A0A2R5ET87_9BACL</name>
<accession>A0A2R5ET87</accession>
<comment type="caution">
    <text evidence="1">The sequence shown here is derived from an EMBL/GenBank/DDBJ whole genome shotgun (WGS) entry which is preliminary data.</text>
</comment>
<protein>
    <submittedName>
        <fullName evidence="1">Aldolase</fullName>
    </submittedName>
</protein>
<keyword evidence="2" id="KW-1185">Reference proteome</keyword>
<dbReference type="EMBL" id="BDQX01000171">
    <property type="protein sequence ID" value="GBG08889.1"/>
    <property type="molecule type" value="Genomic_DNA"/>
</dbReference>
<dbReference type="AlphaFoldDB" id="A0A2R5ET87"/>
<evidence type="ECO:0000313" key="2">
    <source>
        <dbReference type="Proteomes" id="UP000245202"/>
    </source>
</evidence>
<dbReference type="Proteomes" id="UP000245202">
    <property type="component" value="Unassembled WGS sequence"/>
</dbReference>
<proteinExistence type="predicted"/>
<evidence type="ECO:0000313" key="1">
    <source>
        <dbReference type="EMBL" id="GBG08889.1"/>
    </source>
</evidence>
<gene>
    <name evidence="1" type="ORF">PAT3040_03501</name>
</gene>
<sequence>MNIPEKTARYRSFGLIIESEFRLPELRLIDSADSGMNGNMPDVVITRQPLEKLWQELTKVNEFLAVGENSVLIRVPDTAIFGIKDGRTIEVSSSPTADEDKIRLYLLGSCMGILLMQKRILPLHGSAVAIDGQAYAIVGASGAGKSTLSSYLMEQGHELLSDDLIAVHIGEGGNPIVMPAYPQQKIWQESMQLLGKSTAGLKPIYKRETKFAVPVEGAFLDTPLPLAGVFELTKHDKNAEIVSIAGLERFHAMLRHTFRGFLLEPLGLMEWHFRTLSRFAGRIDMFRLSRPFDGDSLACLYRLMIQSTKKEMLL</sequence>
<organism evidence="1 2">
    <name type="scientific">Paenibacillus agaridevorans</name>
    <dbReference type="NCBI Taxonomy" id="171404"/>
    <lineage>
        <taxon>Bacteria</taxon>
        <taxon>Bacillati</taxon>
        <taxon>Bacillota</taxon>
        <taxon>Bacilli</taxon>
        <taxon>Bacillales</taxon>
        <taxon>Paenibacillaceae</taxon>
        <taxon>Paenibacillus</taxon>
    </lineage>
</organism>
<reference evidence="1 2" key="1">
    <citation type="submission" date="2017-08" db="EMBL/GenBank/DDBJ databases">
        <title>Substantial Increase in Enzyme Production by Combined Drug-Resistance Mutations in Paenibacillus agaridevorans.</title>
        <authorList>
            <person name="Tanaka Y."/>
            <person name="Funane K."/>
            <person name="Hosaka T."/>
            <person name="Shiwa Y."/>
            <person name="Fujita N."/>
            <person name="Miyazaki T."/>
            <person name="Yoshikawa H."/>
            <person name="Murakami K."/>
            <person name="Kasahara K."/>
            <person name="Inaoka T."/>
            <person name="Hiraga Y."/>
            <person name="Ochi K."/>
        </authorList>
    </citation>
    <scope>NUCLEOTIDE SEQUENCE [LARGE SCALE GENOMIC DNA]</scope>
    <source>
        <strain evidence="1 2">T-3040</strain>
    </source>
</reference>
<dbReference type="InterPro" id="IPR027417">
    <property type="entry name" value="P-loop_NTPase"/>
</dbReference>
<dbReference type="RefSeq" id="WP_181376689.1">
    <property type="nucleotide sequence ID" value="NZ_BDQX01000171.1"/>
</dbReference>
<dbReference type="Gene3D" id="3.40.50.300">
    <property type="entry name" value="P-loop containing nucleotide triphosphate hydrolases"/>
    <property type="match status" value="1"/>
</dbReference>
<dbReference type="SUPFAM" id="SSF53795">
    <property type="entry name" value="PEP carboxykinase-like"/>
    <property type="match status" value="1"/>
</dbReference>